<reference evidence="2 3" key="1">
    <citation type="journal article" date="2018" name="Front. Microbiol.">
        <title>Genome-Wide Analysis of Corynespora cassiicola Leaf Fall Disease Putative Effectors.</title>
        <authorList>
            <person name="Lopez D."/>
            <person name="Ribeiro S."/>
            <person name="Label P."/>
            <person name="Fumanal B."/>
            <person name="Venisse J.S."/>
            <person name="Kohler A."/>
            <person name="de Oliveira R.R."/>
            <person name="Labutti K."/>
            <person name="Lipzen A."/>
            <person name="Lail K."/>
            <person name="Bauer D."/>
            <person name="Ohm R.A."/>
            <person name="Barry K.W."/>
            <person name="Spatafora J."/>
            <person name="Grigoriev I.V."/>
            <person name="Martin F.M."/>
            <person name="Pujade-Renaud V."/>
        </authorList>
    </citation>
    <scope>NUCLEOTIDE SEQUENCE [LARGE SCALE GENOMIC DNA]</scope>
    <source>
        <strain evidence="2 3">Philippines</strain>
    </source>
</reference>
<organism evidence="2 3">
    <name type="scientific">Corynespora cassiicola Philippines</name>
    <dbReference type="NCBI Taxonomy" id="1448308"/>
    <lineage>
        <taxon>Eukaryota</taxon>
        <taxon>Fungi</taxon>
        <taxon>Dikarya</taxon>
        <taxon>Ascomycota</taxon>
        <taxon>Pezizomycotina</taxon>
        <taxon>Dothideomycetes</taxon>
        <taxon>Pleosporomycetidae</taxon>
        <taxon>Pleosporales</taxon>
        <taxon>Corynesporascaceae</taxon>
        <taxon>Corynespora</taxon>
    </lineage>
</organism>
<proteinExistence type="predicted"/>
<accession>A0A2T2N821</accession>
<evidence type="ECO:0000313" key="2">
    <source>
        <dbReference type="EMBL" id="PSN61168.1"/>
    </source>
</evidence>
<evidence type="ECO:0000256" key="1">
    <source>
        <dbReference type="SAM" id="Phobius"/>
    </source>
</evidence>
<keyword evidence="3" id="KW-1185">Reference proteome</keyword>
<feature type="non-terminal residue" evidence="2">
    <location>
        <position position="1"/>
    </location>
</feature>
<protein>
    <submittedName>
        <fullName evidence="2">Uncharacterized protein</fullName>
    </submittedName>
</protein>
<keyword evidence="1" id="KW-1133">Transmembrane helix</keyword>
<gene>
    <name evidence="2" type="ORF">BS50DRAFT_652021</name>
</gene>
<evidence type="ECO:0000313" key="3">
    <source>
        <dbReference type="Proteomes" id="UP000240883"/>
    </source>
</evidence>
<dbReference type="Proteomes" id="UP000240883">
    <property type="component" value="Unassembled WGS sequence"/>
</dbReference>
<name>A0A2T2N821_CORCC</name>
<sequence length="169" mass="18406">SRHILPRLLQVREVIDSVLDPSILSLAFALPAILLLPTSNPKTTLHPEKEAFAPILALIIAVSCLCINLRSSRPAHALVLEGLLELHLTQSRLIISANCFIAPKRLPVVFAIGLSFVLRHVALCLGIGAFLQLPAPATEELEIAAVGFVENVRRGRDARRRADEIRHAG</sequence>
<dbReference type="EMBL" id="KZ678145">
    <property type="protein sequence ID" value="PSN61168.1"/>
    <property type="molecule type" value="Genomic_DNA"/>
</dbReference>
<keyword evidence="1" id="KW-0812">Transmembrane</keyword>
<feature type="transmembrane region" description="Helical" evidence="1">
    <location>
        <begin position="21"/>
        <end position="39"/>
    </location>
</feature>
<feature type="transmembrane region" description="Helical" evidence="1">
    <location>
        <begin position="108"/>
        <end position="131"/>
    </location>
</feature>
<keyword evidence="1" id="KW-0472">Membrane</keyword>
<dbReference type="AlphaFoldDB" id="A0A2T2N821"/>
<feature type="non-terminal residue" evidence="2">
    <location>
        <position position="169"/>
    </location>
</feature>
<feature type="transmembrane region" description="Helical" evidence="1">
    <location>
        <begin position="51"/>
        <end position="69"/>
    </location>
</feature>